<name>A0ABN1IJ83_9GAMM</name>
<protein>
    <recommendedName>
        <fullName evidence="4">Pectate lyase superfamily protein domain-containing protein</fullName>
    </recommendedName>
</protein>
<reference evidence="2 3" key="1">
    <citation type="journal article" date="2019" name="Int. J. Syst. Evol. Microbiol.">
        <title>The Global Catalogue of Microorganisms (GCM) 10K type strain sequencing project: providing services to taxonomists for standard genome sequencing and annotation.</title>
        <authorList>
            <consortium name="The Broad Institute Genomics Platform"/>
            <consortium name="The Broad Institute Genome Sequencing Center for Infectious Disease"/>
            <person name="Wu L."/>
            <person name="Ma J."/>
        </authorList>
    </citation>
    <scope>NUCLEOTIDE SEQUENCE [LARGE SCALE GENOMIC DNA]</scope>
    <source>
        <strain evidence="2 3">JCM 15421</strain>
    </source>
</reference>
<evidence type="ECO:0000313" key="2">
    <source>
        <dbReference type="EMBL" id="GAA0714598.1"/>
    </source>
</evidence>
<dbReference type="RefSeq" id="WP_343790147.1">
    <property type="nucleotide sequence ID" value="NZ_BAAAEU010000007.1"/>
</dbReference>
<evidence type="ECO:0000256" key="1">
    <source>
        <dbReference type="SAM" id="SignalP"/>
    </source>
</evidence>
<dbReference type="InterPro" id="IPR012334">
    <property type="entry name" value="Pectin_lyas_fold"/>
</dbReference>
<dbReference type="SUPFAM" id="SSF51126">
    <property type="entry name" value="Pectin lyase-like"/>
    <property type="match status" value="1"/>
</dbReference>
<evidence type="ECO:0008006" key="4">
    <source>
        <dbReference type="Google" id="ProtNLM"/>
    </source>
</evidence>
<feature type="chain" id="PRO_5045866571" description="Pectate lyase superfamily protein domain-containing protein" evidence="1">
    <location>
        <begin position="19"/>
        <end position="423"/>
    </location>
</feature>
<dbReference type="InterPro" id="IPR011050">
    <property type="entry name" value="Pectin_lyase_fold/virulence"/>
</dbReference>
<keyword evidence="1" id="KW-0732">Signal</keyword>
<evidence type="ECO:0000313" key="3">
    <source>
        <dbReference type="Proteomes" id="UP001501523"/>
    </source>
</evidence>
<accession>A0ABN1IJ83</accession>
<feature type="signal peptide" evidence="1">
    <location>
        <begin position="1"/>
        <end position="18"/>
    </location>
</feature>
<dbReference type="Gene3D" id="2.160.20.10">
    <property type="entry name" value="Single-stranded right-handed beta-helix, Pectin lyase-like"/>
    <property type="match status" value="1"/>
</dbReference>
<organism evidence="2 3">
    <name type="scientific">Dokdonella soli</name>
    <dbReference type="NCBI Taxonomy" id="529810"/>
    <lineage>
        <taxon>Bacteria</taxon>
        <taxon>Pseudomonadati</taxon>
        <taxon>Pseudomonadota</taxon>
        <taxon>Gammaproteobacteria</taxon>
        <taxon>Lysobacterales</taxon>
        <taxon>Rhodanobacteraceae</taxon>
        <taxon>Dokdonella</taxon>
    </lineage>
</organism>
<comment type="caution">
    <text evidence="2">The sequence shown here is derived from an EMBL/GenBank/DDBJ whole genome shotgun (WGS) entry which is preliminary data.</text>
</comment>
<keyword evidence="3" id="KW-1185">Reference proteome</keyword>
<gene>
    <name evidence="2" type="ORF">GCM10009105_19300</name>
</gene>
<sequence length="423" mass="45670">MHKYRALAVLFYCSSIFAQSGTGLTSVVDVGQALSVQCPASVGDGISDDSTAFQCHADYLSSAVNGYKGGRLHIPAGIFYLSRTFVVPENLMVQGVGDGSVLRQKHSLLQPLVKLQRHSQLKNVKLIQEQPAPTAGWSPYMDYDFQLQVAGDAVNVEDIVILNPTKGILVRSDRFPNDDGAIGQVYIRNVRGQPLYQGIYMDGILDICRINDIHFWPFWSLDQNVTNWTASNGYGILSFRNDNPFMSELFTFGYFVGMQFGVTPTPLPPGNQGNVVGFTSRARISGYDCDGCTTGVLISGNGTNGIEIDKVQILSRGPYSYSPITINASHVSASISKLDTTLSTVNAVRIDGDYNSILISDSLIRTWNVNGLGFPAFEIASGPNSVLQISNTLYGDGHGALVSRAIQGTVVINGVTHAPGVVQ</sequence>
<dbReference type="EMBL" id="BAAAEU010000007">
    <property type="protein sequence ID" value="GAA0714598.1"/>
    <property type="molecule type" value="Genomic_DNA"/>
</dbReference>
<dbReference type="Proteomes" id="UP001501523">
    <property type="component" value="Unassembled WGS sequence"/>
</dbReference>
<proteinExistence type="predicted"/>